<dbReference type="Proteomes" id="UP000192223">
    <property type="component" value="Unplaced"/>
</dbReference>
<evidence type="ECO:0000256" key="7">
    <source>
        <dbReference type="ARBA" id="ARBA00023136"/>
    </source>
</evidence>
<evidence type="ECO:0000256" key="8">
    <source>
        <dbReference type="RuleBase" id="RU366017"/>
    </source>
</evidence>
<dbReference type="RefSeq" id="XP_018321014.1">
    <property type="nucleotide sequence ID" value="XM_018465512.2"/>
</dbReference>
<evidence type="ECO:0000256" key="5">
    <source>
        <dbReference type="ARBA" id="ARBA00022692"/>
    </source>
</evidence>
<name>A0A1W4WAH4_AGRPL</name>
<evidence type="ECO:0000256" key="3">
    <source>
        <dbReference type="ARBA" id="ARBA00022676"/>
    </source>
</evidence>
<dbReference type="Pfam" id="PF01697">
    <property type="entry name" value="Glyco_transf_92"/>
    <property type="match status" value="1"/>
</dbReference>
<comment type="similarity">
    <text evidence="2 8">Belongs to the glycosyltransferase 92 family.</text>
</comment>
<evidence type="ECO:0000256" key="2">
    <source>
        <dbReference type="ARBA" id="ARBA00007647"/>
    </source>
</evidence>
<evidence type="ECO:0000256" key="6">
    <source>
        <dbReference type="ARBA" id="ARBA00022989"/>
    </source>
</evidence>
<keyword evidence="5" id="KW-0812">Transmembrane</keyword>
<keyword evidence="3 8" id="KW-0328">Glycosyltransferase</keyword>
<dbReference type="GO" id="GO:0016757">
    <property type="term" value="F:glycosyltransferase activity"/>
    <property type="evidence" value="ECO:0007669"/>
    <property type="project" value="UniProtKB-UniRule"/>
</dbReference>
<dbReference type="GeneID" id="108734113"/>
<dbReference type="OrthoDB" id="6433308at2759"/>
<evidence type="ECO:0000313" key="9">
    <source>
        <dbReference type="Proteomes" id="UP000192223"/>
    </source>
</evidence>
<keyword evidence="7" id="KW-0472">Membrane</keyword>
<proteinExistence type="inferred from homology"/>
<dbReference type="PANTHER" id="PTHR21461:SF87">
    <property type="entry name" value="GH12965P"/>
    <property type="match status" value="1"/>
</dbReference>
<gene>
    <name evidence="10" type="primary">LOC108734113</name>
</gene>
<organism evidence="9 10">
    <name type="scientific">Agrilus planipennis</name>
    <name type="common">Emerald ash borer</name>
    <name type="synonym">Agrilus marcopoli</name>
    <dbReference type="NCBI Taxonomy" id="224129"/>
    <lineage>
        <taxon>Eukaryota</taxon>
        <taxon>Metazoa</taxon>
        <taxon>Ecdysozoa</taxon>
        <taxon>Arthropoda</taxon>
        <taxon>Hexapoda</taxon>
        <taxon>Insecta</taxon>
        <taxon>Pterygota</taxon>
        <taxon>Neoptera</taxon>
        <taxon>Endopterygota</taxon>
        <taxon>Coleoptera</taxon>
        <taxon>Polyphaga</taxon>
        <taxon>Elateriformia</taxon>
        <taxon>Buprestoidea</taxon>
        <taxon>Buprestidae</taxon>
        <taxon>Agrilinae</taxon>
        <taxon>Agrilus</taxon>
    </lineage>
</organism>
<reference evidence="10" key="1">
    <citation type="submission" date="2025-08" db="UniProtKB">
        <authorList>
            <consortium name="RefSeq"/>
        </authorList>
    </citation>
    <scope>IDENTIFICATION</scope>
    <source>
        <tissue evidence="10">Entire body</tissue>
    </source>
</reference>
<evidence type="ECO:0000313" key="10">
    <source>
        <dbReference type="RefSeq" id="XP_018321014.1"/>
    </source>
</evidence>
<dbReference type="GO" id="GO:0016020">
    <property type="term" value="C:membrane"/>
    <property type="evidence" value="ECO:0007669"/>
    <property type="project" value="UniProtKB-SubCell"/>
</dbReference>
<dbReference type="InterPro" id="IPR008166">
    <property type="entry name" value="Glyco_transf_92"/>
</dbReference>
<keyword evidence="9" id="KW-1185">Reference proteome</keyword>
<keyword evidence="4 8" id="KW-0808">Transferase</keyword>
<protein>
    <recommendedName>
        <fullName evidence="8">Glycosyltransferase family 92 protein</fullName>
        <ecNumber evidence="8">2.4.1.-</ecNumber>
    </recommendedName>
</protein>
<dbReference type="InParanoid" id="A0A1W4WAH4"/>
<dbReference type="PANTHER" id="PTHR21461">
    <property type="entry name" value="GLYCOSYLTRANSFERASE FAMILY 92 PROTEIN"/>
    <property type="match status" value="1"/>
</dbReference>
<sequence length="400" mass="47363">MRKYRTLCLFLTSVVSLSLLLVYRNEYNRLHYVLEVFDFFGQPCNFSELFKNDFIHQYKDWGPIPTWQQNEDMYTYSAFLINNSQVKVIALQSTKKEVARVCYLWFEDRETPVVGEFKSFLIEGNAAYRQWIYYYYCSLSTNKSTPYAVSFVIKKRNKTFEHMKKIMITSNIKSKDLFNITICVSPTLFSKKLLLEFISFHELIGIENFIFYLHDIPYNVSKLVSMLSPKLGIQSTFYIWNYPKLESNLSRLIVEKECLLRTFGKTVNTITLEIDEYIIPFYSHSLSRMLSEYNLKRKNGRLSFPLQKFCLENENPHQPIALQNFNAVVDNSTIVRYMYKSIDNDSTLITQMIEDTASIHKYIKCTQTPIKVHEDRSITRFRKDFVRSTLVQLLIHDNIK</sequence>
<accession>A0A1W4WAH4</accession>
<dbReference type="AlphaFoldDB" id="A0A1W4WAH4"/>
<evidence type="ECO:0000256" key="4">
    <source>
        <dbReference type="ARBA" id="ARBA00022679"/>
    </source>
</evidence>
<dbReference type="GO" id="GO:0005737">
    <property type="term" value="C:cytoplasm"/>
    <property type="evidence" value="ECO:0007669"/>
    <property type="project" value="TreeGrafter"/>
</dbReference>
<dbReference type="KEGG" id="apln:108734113"/>
<dbReference type="STRING" id="224129.A0A1W4WAH4"/>
<keyword evidence="6" id="KW-1133">Transmembrane helix</keyword>
<dbReference type="EC" id="2.4.1.-" evidence="8"/>
<comment type="subcellular location">
    <subcellularLocation>
        <location evidence="1">Membrane</location>
        <topology evidence="1">Single-pass membrane protein</topology>
    </subcellularLocation>
</comment>
<evidence type="ECO:0000256" key="1">
    <source>
        <dbReference type="ARBA" id="ARBA00004167"/>
    </source>
</evidence>